<organism evidence="3">
    <name type="scientific">Gaeumannomyces tritici (strain R3-111a-1)</name>
    <name type="common">Wheat and barley take-all root rot fungus</name>
    <name type="synonym">Gaeumannomyces graminis var. tritici</name>
    <dbReference type="NCBI Taxonomy" id="644352"/>
    <lineage>
        <taxon>Eukaryota</taxon>
        <taxon>Fungi</taxon>
        <taxon>Dikarya</taxon>
        <taxon>Ascomycota</taxon>
        <taxon>Pezizomycotina</taxon>
        <taxon>Sordariomycetes</taxon>
        <taxon>Sordariomycetidae</taxon>
        <taxon>Magnaporthales</taxon>
        <taxon>Magnaporthaceae</taxon>
        <taxon>Gaeumannomyces</taxon>
    </lineage>
</organism>
<reference evidence="5" key="1">
    <citation type="submission" date="2010-07" db="EMBL/GenBank/DDBJ databases">
        <title>The genome sequence of Gaeumannomyces graminis var. tritici strain R3-111a-1.</title>
        <authorList>
            <consortium name="The Broad Institute Genome Sequencing Platform"/>
            <person name="Ma L.-J."/>
            <person name="Dead R."/>
            <person name="Young S."/>
            <person name="Zeng Q."/>
            <person name="Koehrsen M."/>
            <person name="Alvarado L."/>
            <person name="Berlin A."/>
            <person name="Chapman S.B."/>
            <person name="Chen Z."/>
            <person name="Freedman E."/>
            <person name="Gellesch M."/>
            <person name="Goldberg J."/>
            <person name="Griggs A."/>
            <person name="Gujja S."/>
            <person name="Heilman E.R."/>
            <person name="Heiman D."/>
            <person name="Hepburn T."/>
            <person name="Howarth C."/>
            <person name="Jen D."/>
            <person name="Larson L."/>
            <person name="Mehta T."/>
            <person name="Neiman D."/>
            <person name="Pearson M."/>
            <person name="Roberts A."/>
            <person name="Saif S."/>
            <person name="Shea T."/>
            <person name="Shenoy N."/>
            <person name="Sisk P."/>
            <person name="Stolte C."/>
            <person name="Sykes S."/>
            <person name="Walk T."/>
            <person name="White J."/>
            <person name="Yandava C."/>
            <person name="Haas B."/>
            <person name="Nusbaum C."/>
            <person name="Birren B."/>
        </authorList>
    </citation>
    <scope>NUCLEOTIDE SEQUENCE [LARGE SCALE GENOMIC DNA]</scope>
    <source>
        <strain evidence="5">R3-111a-1</strain>
    </source>
</reference>
<dbReference type="EMBL" id="GL385407">
    <property type="protein sequence ID" value="EJT69005.1"/>
    <property type="molecule type" value="Genomic_DNA"/>
</dbReference>
<reference evidence="3" key="3">
    <citation type="submission" date="2010-09" db="EMBL/GenBank/DDBJ databases">
        <title>Annotation of Gaeumannomyces graminis var. tritici R3-111a-1.</title>
        <authorList>
            <consortium name="The Broad Institute Genome Sequencing Platform"/>
            <person name="Ma L.-J."/>
            <person name="Dead R."/>
            <person name="Young S.K."/>
            <person name="Zeng Q."/>
            <person name="Gargeya S."/>
            <person name="Fitzgerald M."/>
            <person name="Haas B."/>
            <person name="Abouelleil A."/>
            <person name="Alvarado L."/>
            <person name="Arachchi H.M."/>
            <person name="Berlin A."/>
            <person name="Brown A."/>
            <person name="Chapman S.B."/>
            <person name="Chen Z."/>
            <person name="Dunbar C."/>
            <person name="Freedman E."/>
            <person name="Gearin G."/>
            <person name="Gellesch M."/>
            <person name="Goldberg J."/>
            <person name="Griggs A."/>
            <person name="Gujja S."/>
            <person name="Heiman D."/>
            <person name="Howarth C."/>
            <person name="Larson L."/>
            <person name="Lui A."/>
            <person name="MacDonald P.J.P."/>
            <person name="Mehta T."/>
            <person name="Montmayeur A."/>
            <person name="Murphy C."/>
            <person name="Neiman D."/>
            <person name="Pearson M."/>
            <person name="Priest M."/>
            <person name="Roberts A."/>
            <person name="Saif S."/>
            <person name="Shea T."/>
            <person name="Shenoy N."/>
            <person name="Sisk P."/>
            <person name="Stolte C."/>
            <person name="Sykes S."/>
            <person name="Yandava C."/>
            <person name="Wortman J."/>
            <person name="Nusbaum C."/>
            <person name="Birren B."/>
        </authorList>
    </citation>
    <scope>NUCLEOTIDE SEQUENCE</scope>
    <source>
        <strain evidence="3">R3-111a-1</strain>
    </source>
</reference>
<feature type="compositionally biased region" description="Low complexity" evidence="1">
    <location>
        <begin position="61"/>
        <end position="70"/>
    </location>
</feature>
<reference evidence="3" key="2">
    <citation type="submission" date="2010-07" db="EMBL/GenBank/DDBJ databases">
        <authorList>
            <consortium name="The Broad Institute Genome Sequencing Platform"/>
            <consortium name="Broad Institute Genome Sequencing Center for Infectious Disease"/>
            <person name="Ma L.-J."/>
            <person name="Dead R."/>
            <person name="Young S."/>
            <person name="Zeng Q."/>
            <person name="Koehrsen M."/>
            <person name="Alvarado L."/>
            <person name="Berlin A."/>
            <person name="Chapman S.B."/>
            <person name="Chen Z."/>
            <person name="Freedman E."/>
            <person name="Gellesch M."/>
            <person name="Goldberg J."/>
            <person name="Griggs A."/>
            <person name="Gujja S."/>
            <person name="Heilman E.R."/>
            <person name="Heiman D."/>
            <person name="Hepburn T."/>
            <person name="Howarth C."/>
            <person name="Jen D."/>
            <person name="Larson L."/>
            <person name="Mehta T."/>
            <person name="Neiman D."/>
            <person name="Pearson M."/>
            <person name="Roberts A."/>
            <person name="Saif S."/>
            <person name="Shea T."/>
            <person name="Shenoy N."/>
            <person name="Sisk P."/>
            <person name="Stolte C."/>
            <person name="Sykes S."/>
            <person name="Walk T."/>
            <person name="White J."/>
            <person name="Yandava C."/>
            <person name="Haas B."/>
            <person name="Nusbaum C."/>
            <person name="Birren B."/>
        </authorList>
    </citation>
    <scope>NUCLEOTIDE SEQUENCE</scope>
    <source>
        <strain evidence="3">R3-111a-1</strain>
    </source>
</reference>
<dbReference type="HOGENOM" id="CLU_2121240_0_0_1"/>
<evidence type="ECO:0000313" key="4">
    <source>
        <dbReference type="EnsemblFungi" id="EJT69005"/>
    </source>
</evidence>
<evidence type="ECO:0000313" key="5">
    <source>
        <dbReference type="Proteomes" id="UP000006039"/>
    </source>
</evidence>
<reference evidence="4" key="5">
    <citation type="submission" date="2018-04" db="UniProtKB">
        <authorList>
            <consortium name="EnsemblFungi"/>
        </authorList>
    </citation>
    <scope>IDENTIFICATION</scope>
    <source>
        <strain evidence="4">R3-111a-1</strain>
    </source>
</reference>
<reference evidence="4" key="4">
    <citation type="journal article" date="2015" name="G3 (Bethesda)">
        <title>Genome sequences of three phytopathogenic species of the Magnaporthaceae family of fungi.</title>
        <authorList>
            <person name="Okagaki L.H."/>
            <person name="Nunes C.C."/>
            <person name="Sailsbery J."/>
            <person name="Clay B."/>
            <person name="Brown D."/>
            <person name="John T."/>
            <person name="Oh Y."/>
            <person name="Young N."/>
            <person name="Fitzgerald M."/>
            <person name="Haas B.J."/>
            <person name="Zeng Q."/>
            <person name="Young S."/>
            <person name="Adiconis X."/>
            <person name="Fan L."/>
            <person name="Levin J.Z."/>
            <person name="Mitchell T.K."/>
            <person name="Okubara P.A."/>
            <person name="Farman M.L."/>
            <person name="Kohn L.M."/>
            <person name="Birren B."/>
            <person name="Ma L.-J."/>
            <person name="Dean R.A."/>
        </authorList>
    </citation>
    <scope>NUCLEOTIDE SEQUENCE</scope>
    <source>
        <strain evidence="4">R3-111a-1</strain>
    </source>
</reference>
<keyword evidence="2" id="KW-0732">Signal</keyword>
<evidence type="ECO:0000313" key="3">
    <source>
        <dbReference type="EMBL" id="EJT69005.1"/>
    </source>
</evidence>
<dbReference type="VEuPathDB" id="FungiDB:GGTG_13402"/>
<dbReference type="eggNOG" id="ENOG502R76X">
    <property type="taxonomic scope" value="Eukaryota"/>
</dbReference>
<name>J3PIS3_GAET3</name>
<feature type="signal peptide" evidence="2">
    <location>
        <begin position="1"/>
        <end position="17"/>
    </location>
</feature>
<dbReference type="OrthoDB" id="10419798at2759"/>
<gene>
    <name evidence="4" type="primary">20353860</name>
    <name evidence="3" type="ORF">GGTG_13402</name>
</gene>
<evidence type="ECO:0000256" key="2">
    <source>
        <dbReference type="SAM" id="SignalP"/>
    </source>
</evidence>
<sequence length="114" mass="12360">MGDVVAGWLRFVLIGLAEKMAMEEMSGVGKCETKESMGATVDDLIRDATETRQAMRETTAPRVPRSLSRVSRPDGGNDNTHRAFDGCPARGVRGGWMAGISTYTAAWNTAWHAT</sequence>
<evidence type="ECO:0000256" key="1">
    <source>
        <dbReference type="SAM" id="MobiDB-lite"/>
    </source>
</evidence>
<accession>J3PIS3</accession>
<feature type="chain" id="PRO_5015095407" evidence="2">
    <location>
        <begin position="18"/>
        <end position="114"/>
    </location>
</feature>
<dbReference type="AlphaFoldDB" id="J3PIS3"/>
<protein>
    <submittedName>
        <fullName evidence="3 4">Uncharacterized protein</fullName>
    </submittedName>
</protein>
<dbReference type="EnsemblFungi" id="EJT69005">
    <property type="protein sequence ID" value="EJT69005"/>
    <property type="gene ID" value="GGTG_13402"/>
</dbReference>
<dbReference type="GeneID" id="20353860"/>
<dbReference type="RefSeq" id="XP_009229572.1">
    <property type="nucleotide sequence ID" value="XM_009231308.1"/>
</dbReference>
<dbReference type="Proteomes" id="UP000006039">
    <property type="component" value="Unassembled WGS sequence"/>
</dbReference>
<feature type="region of interest" description="Disordered" evidence="1">
    <location>
        <begin position="54"/>
        <end position="86"/>
    </location>
</feature>
<proteinExistence type="predicted"/>
<keyword evidence="5" id="KW-1185">Reference proteome</keyword>